<dbReference type="Proteomes" id="UP000324897">
    <property type="component" value="Chromosome 2"/>
</dbReference>
<evidence type="ECO:0000313" key="2">
    <source>
        <dbReference type="EMBL" id="TVU25928.1"/>
    </source>
</evidence>
<accession>A0A5J9URH0</accession>
<sequence length="152" mass="16681">PGTSRHLSAQQMEAETRLIKLFTVDVFLLCLDRPSRLVCLLLASPAEEWRAADLLEKSSPWATFLVDTSSAGHSNRSQHQRPLNQNRQTLRLPGVDYYIGTPGNLQHNQSPEQQGQPPVNGTQGLSSNENGKGSGRIMAKWFPCLSGGRATS</sequence>
<dbReference type="EMBL" id="RWGY01000013">
    <property type="protein sequence ID" value="TVU25928.1"/>
    <property type="molecule type" value="Genomic_DNA"/>
</dbReference>
<evidence type="ECO:0000313" key="3">
    <source>
        <dbReference type="Proteomes" id="UP000324897"/>
    </source>
</evidence>
<evidence type="ECO:0000256" key="1">
    <source>
        <dbReference type="SAM" id="MobiDB-lite"/>
    </source>
</evidence>
<feature type="region of interest" description="Disordered" evidence="1">
    <location>
        <begin position="101"/>
        <end position="136"/>
    </location>
</feature>
<comment type="caution">
    <text evidence="2">The sequence shown here is derived from an EMBL/GenBank/DDBJ whole genome shotgun (WGS) entry which is preliminary data.</text>
</comment>
<keyword evidence="3" id="KW-1185">Reference proteome</keyword>
<proteinExistence type="predicted"/>
<reference evidence="2 3" key="1">
    <citation type="journal article" date="2019" name="Sci. Rep.">
        <title>A high-quality genome of Eragrostis curvula grass provides insights into Poaceae evolution and supports new strategies to enhance forage quality.</title>
        <authorList>
            <person name="Carballo J."/>
            <person name="Santos B.A.C.M."/>
            <person name="Zappacosta D."/>
            <person name="Garbus I."/>
            <person name="Selva J.P."/>
            <person name="Gallo C.A."/>
            <person name="Diaz A."/>
            <person name="Albertini E."/>
            <person name="Caccamo M."/>
            <person name="Echenique V."/>
        </authorList>
    </citation>
    <scope>NUCLEOTIDE SEQUENCE [LARGE SCALE GENOMIC DNA]</scope>
    <source>
        <strain evidence="3">cv. Victoria</strain>
        <tissue evidence="2">Leaf</tissue>
    </source>
</reference>
<protein>
    <submittedName>
        <fullName evidence="2">Uncharacterized protein</fullName>
    </submittedName>
</protein>
<name>A0A5J9URH0_9POAL</name>
<gene>
    <name evidence="2" type="ORF">EJB05_28449</name>
</gene>
<feature type="compositionally biased region" description="Polar residues" evidence="1">
    <location>
        <begin position="103"/>
        <end position="131"/>
    </location>
</feature>
<dbReference type="AlphaFoldDB" id="A0A5J9URH0"/>
<organism evidence="2 3">
    <name type="scientific">Eragrostis curvula</name>
    <name type="common">weeping love grass</name>
    <dbReference type="NCBI Taxonomy" id="38414"/>
    <lineage>
        <taxon>Eukaryota</taxon>
        <taxon>Viridiplantae</taxon>
        <taxon>Streptophyta</taxon>
        <taxon>Embryophyta</taxon>
        <taxon>Tracheophyta</taxon>
        <taxon>Spermatophyta</taxon>
        <taxon>Magnoliopsida</taxon>
        <taxon>Liliopsida</taxon>
        <taxon>Poales</taxon>
        <taxon>Poaceae</taxon>
        <taxon>PACMAD clade</taxon>
        <taxon>Chloridoideae</taxon>
        <taxon>Eragrostideae</taxon>
        <taxon>Eragrostidinae</taxon>
        <taxon>Eragrostis</taxon>
    </lineage>
</organism>
<feature type="non-terminal residue" evidence="2">
    <location>
        <position position="1"/>
    </location>
</feature>
<dbReference type="Gramene" id="TVU25928">
    <property type="protein sequence ID" value="TVU25928"/>
    <property type="gene ID" value="EJB05_28449"/>
</dbReference>